<dbReference type="InterPro" id="IPR039425">
    <property type="entry name" value="RNA_pol_sigma-70-like"/>
</dbReference>
<dbReference type="Proteomes" id="UP000007947">
    <property type="component" value="Chromosome"/>
</dbReference>
<dbReference type="SUPFAM" id="SSF88659">
    <property type="entry name" value="Sigma3 and sigma4 domains of RNA polymerase sigma factors"/>
    <property type="match status" value="1"/>
</dbReference>
<evidence type="ECO:0000256" key="4">
    <source>
        <dbReference type="ARBA" id="ARBA00023163"/>
    </source>
</evidence>
<sequence length="179" mass="19926">MNQELPRLAGPTTIAVTVTRPHSPERWALLVPHRDRLIRIARGKLSDGHEAEDCVHDSLIRALGFAGLESERVGAFLTTVVVRLCADRHRARARDRRTAPRLWVAGHDEFEEGVCDRVLGAQLHAQLADLSPRERDVLRARAEGYSVRETAERLQISLKAAESAFTRGRAKMLVLAEAA</sequence>
<dbReference type="OrthoDB" id="3682981at2"/>
<comment type="similarity">
    <text evidence="1">Belongs to the sigma-70 factor family. ECF subfamily.</text>
</comment>
<dbReference type="GO" id="GO:0006352">
    <property type="term" value="P:DNA-templated transcription initiation"/>
    <property type="evidence" value="ECO:0007669"/>
    <property type="project" value="InterPro"/>
</dbReference>
<keyword evidence="4" id="KW-0804">Transcription</keyword>
<dbReference type="Pfam" id="PF04542">
    <property type="entry name" value="Sigma70_r2"/>
    <property type="match status" value="1"/>
</dbReference>
<dbReference type="NCBIfam" id="TIGR02937">
    <property type="entry name" value="sigma70-ECF"/>
    <property type="match status" value="1"/>
</dbReference>
<dbReference type="SMART" id="SM00421">
    <property type="entry name" value="HTH_LUXR"/>
    <property type="match status" value="1"/>
</dbReference>
<evidence type="ECO:0000313" key="7">
    <source>
        <dbReference type="Proteomes" id="UP000007947"/>
    </source>
</evidence>
<accession>F5XJY0</accession>
<evidence type="ECO:0000259" key="5">
    <source>
        <dbReference type="SMART" id="SM00421"/>
    </source>
</evidence>
<dbReference type="InterPro" id="IPR014284">
    <property type="entry name" value="RNA_pol_sigma-70_dom"/>
</dbReference>
<reference evidence="6 7" key="1">
    <citation type="submission" date="2011-05" db="EMBL/GenBank/DDBJ databases">
        <title>Whole genome sequence of Microlunatus phosphovorus NM-1.</title>
        <authorList>
            <person name="Hosoyama A."/>
            <person name="Sasaki K."/>
            <person name="Harada T."/>
            <person name="Igarashi R."/>
            <person name="Kawakoshi A."/>
            <person name="Sasagawa M."/>
            <person name="Fukada J."/>
            <person name="Nakamura S."/>
            <person name="Katano Y."/>
            <person name="Hanada S."/>
            <person name="Kamagata Y."/>
            <person name="Nakamura N."/>
            <person name="Yamazaki S."/>
            <person name="Fujita N."/>
        </authorList>
    </citation>
    <scope>NUCLEOTIDE SEQUENCE [LARGE SCALE GENOMIC DNA]</scope>
    <source>
        <strain evidence="7">ATCC 700054 / DSM 10555 / JCM 9379 / NBRC 101784 / NCIMB 13414 / VKM Ac-1990 / NM-1</strain>
    </source>
</reference>
<evidence type="ECO:0000256" key="2">
    <source>
        <dbReference type="ARBA" id="ARBA00023015"/>
    </source>
</evidence>
<dbReference type="InterPro" id="IPR007627">
    <property type="entry name" value="RNA_pol_sigma70_r2"/>
</dbReference>
<dbReference type="HOGENOM" id="CLU_119079_0_0_11"/>
<dbReference type="Gene3D" id="1.10.10.10">
    <property type="entry name" value="Winged helix-like DNA-binding domain superfamily/Winged helix DNA-binding domain"/>
    <property type="match status" value="1"/>
</dbReference>
<keyword evidence="3" id="KW-0731">Sigma factor</keyword>
<dbReference type="Gene3D" id="1.10.1740.10">
    <property type="match status" value="1"/>
</dbReference>
<dbReference type="InterPro" id="IPR013249">
    <property type="entry name" value="RNA_pol_sigma70_r4_t2"/>
</dbReference>
<proteinExistence type="inferred from homology"/>
<keyword evidence="7" id="KW-1185">Reference proteome</keyword>
<dbReference type="KEGG" id="mph:MLP_04620"/>
<name>F5XJY0_MICPN</name>
<evidence type="ECO:0000256" key="1">
    <source>
        <dbReference type="ARBA" id="ARBA00010641"/>
    </source>
</evidence>
<dbReference type="RefSeq" id="WP_013861365.1">
    <property type="nucleotide sequence ID" value="NC_015635.1"/>
</dbReference>
<gene>
    <name evidence="6" type="ordered locus">MLP_04620</name>
</gene>
<dbReference type="PANTHER" id="PTHR43133">
    <property type="entry name" value="RNA POLYMERASE ECF-TYPE SIGMA FACTO"/>
    <property type="match status" value="1"/>
</dbReference>
<dbReference type="STRING" id="1032480.MLP_04620"/>
<dbReference type="InterPro" id="IPR013324">
    <property type="entry name" value="RNA_pol_sigma_r3/r4-like"/>
</dbReference>
<dbReference type="AlphaFoldDB" id="F5XJY0"/>
<feature type="domain" description="HTH luxR-type" evidence="5">
    <location>
        <begin position="127"/>
        <end position="176"/>
    </location>
</feature>
<dbReference type="EMBL" id="AP012204">
    <property type="protein sequence ID" value="BAK33476.1"/>
    <property type="molecule type" value="Genomic_DNA"/>
</dbReference>
<dbReference type="InterPro" id="IPR000792">
    <property type="entry name" value="Tscrpt_reg_LuxR_C"/>
</dbReference>
<dbReference type="PANTHER" id="PTHR43133:SF25">
    <property type="entry name" value="RNA POLYMERASE SIGMA FACTOR RFAY-RELATED"/>
    <property type="match status" value="1"/>
</dbReference>
<dbReference type="Pfam" id="PF08281">
    <property type="entry name" value="Sigma70_r4_2"/>
    <property type="match status" value="1"/>
</dbReference>
<evidence type="ECO:0000256" key="3">
    <source>
        <dbReference type="ARBA" id="ARBA00023082"/>
    </source>
</evidence>
<organism evidence="6 7">
    <name type="scientific">Microlunatus phosphovorus (strain ATCC 700054 / DSM 10555 / JCM 9379 / NBRC 101784 / NCIMB 13414 / VKM Ac-1990 / NM-1)</name>
    <dbReference type="NCBI Taxonomy" id="1032480"/>
    <lineage>
        <taxon>Bacteria</taxon>
        <taxon>Bacillati</taxon>
        <taxon>Actinomycetota</taxon>
        <taxon>Actinomycetes</taxon>
        <taxon>Propionibacteriales</taxon>
        <taxon>Propionibacteriaceae</taxon>
        <taxon>Microlunatus</taxon>
    </lineage>
</organism>
<dbReference type="GO" id="GO:0016987">
    <property type="term" value="F:sigma factor activity"/>
    <property type="evidence" value="ECO:0007669"/>
    <property type="project" value="UniProtKB-KW"/>
</dbReference>
<dbReference type="GO" id="GO:0003677">
    <property type="term" value="F:DNA binding"/>
    <property type="evidence" value="ECO:0007669"/>
    <property type="project" value="InterPro"/>
</dbReference>
<evidence type="ECO:0000313" key="6">
    <source>
        <dbReference type="EMBL" id="BAK33476.1"/>
    </source>
</evidence>
<dbReference type="InterPro" id="IPR013325">
    <property type="entry name" value="RNA_pol_sigma_r2"/>
</dbReference>
<dbReference type="eggNOG" id="COG1595">
    <property type="taxonomic scope" value="Bacteria"/>
</dbReference>
<keyword evidence="2" id="KW-0805">Transcription regulation</keyword>
<dbReference type="SUPFAM" id="SSF88946">
    <property type="entry name" value="Sigma2 domain of RNA polymerase sigma factors"/>
    <property type="match status" value="1"/>
</dbReference>
<protein>
    <submittedName>
        <fullName evidence="6">Putative RNA polymerase ECF subfamily sigma factor</fullName>
    </submittedName>
</protein>
<dbReference type="InterPro" id="IPR036388">
    <property type="entry name" value="WH-like_DNA-bd_sf"/>
</dbReference>